<evidence type="ECO:0000256" key="2">
    <source>
        <dbReference type="SAM" id="Phobius"/>
    </source>
</evidence>
<keyword evidence="2" id="KW-1133">Transmembrane helix</keyword>
<keyword evidence="2" id="KW-0812">Transmembrane</keyword>
<protein>
    <submittedName>
        <fullName evidence="3">Uncharacterized protein</fullName>
    </submittedName>
</protein>
<evidence type="ECO:0000313" key="4">
    <source>
        <dbReference type="Proteomes" id="UP000223968"/>
    </source>
</evidence>
<dbReference type="Proteomes" id="UP000223968">
    <property type="component" value="Unassembled WGS sequence"/>
</dbReference>
<comment type="caution">
    <text evidence="3">The sequence shown here is derived from an EMBL/GenBank/DDBJ whole genome shotgun (WGS) entry which is preliminary data.</text>
</comment>
<evidence type="ECO:0000313" key="3">
    <source>
        <dbReference type="EMBL" id="PGH06194.1"/>
    </source>
</evidence>
<keyword evidence="2" id="KW-0472">Membrane</keyword>
<keyword evidence="4" id="KW-1185">Reference proteome</keyword>
<proteinExistence type="predicted"/>
<dbReference type="EMBL" id="PDNB01000119">
    <property type="protein sequence ID" value="PGH06194.1"/>
    <property type="molecule type" value="Genomic_DNA"/>
</dbReference>
<accession>A0A2B7X3G7</accession>
<feature type="transmembrane region" description="Helical" evidence="2">
    <location>
        <begin position="20"/>
        <end position="39"/>
    </location>
</feature>
<name>A0A2B7X3G7_9EURO</name>
<reference evidence="3 4" key="1">
    <citation type="submission" date="2017-10" db="EMBL/GenBank/DDBJ databases">
        <title>Comparative genomics in systemic dimorphic fungi from Ajellomycetaceae.</title>
        <authorList>
            <person name="Munoz J.F."/>
            <person name="Mcewen J.G."/>
            <person name="Clay O.K."/>
            <person name="Cuomo C.A."/>
        </authorList>
    </citation>
    <scope>NUCLEOTIDE SEQUENCE [LARGE SCALE GENOMIC DNA]</scope>
    <source>
        <strain evidence="3 4">UAMH5409</strain>
    </source>
</reference>
<feature type="compositionally biased region" description="Low complexity" evidence="1">
    <location>
        <begin position="62"/>
        <end position="77"/>
    </location>
</feature>
<feature type="region of interest" description="Disordered" evidence="1">
    <location>
        <begin position="120"/>
        <end position="141"/>
    </location>
</feature>
<evidence type="ECO:0000256" key="1">
    <source>
        <dbReference type="SAM" id="MobiDB-lite"/>
    </source>
</evidence>
<feature type="region of interest" description="Disordered" evidence="1">
    <location>
        <begin position="48"/>
        <end position="77"/>
    </location>
</feature>
<dbReference type="AlphaFoldDB" id="A0A2B7X3G7"/>
<feature type="compositionally biased region" description="Polar residues" evidence="1">
    <location>
        <begin position="125"/>
        <end position="141"/>
    </location>
</feature>
<sequence length="141" mass="14585">MAMPNIRISAGDIDRLWNFFLFAAFCSTVVRPFVMHVLAPLARARGKSNTSTSLLSTHEYGTRSTPAPTAPRAAGSAAGIAAVPNTNSFPHGPSEAITTTTTIVTNSISPSQGAAIAETAPITPNIPSTRVSPQPSLPVTA</sequence>
<gene>
    <name evidence="3" type="ORF">AJ79_06582</name>
</gene>
<organism evidence="3 4">
    <name type="scientific">Helicocarpus griseus UAMH5409</name>
    <dbReference type="NCBI Taxonomy" id="1447875"/>
    <lineage>
        <taxon>Eukaryota</taxon>
        <taxon>Fungi</taxon>
        <taxon>Dikarya</taxon>
        <taxon>Ascomycota</taxon>
        <taxon>Pezizomycotina</taxon>
        <taxon>Eurotiomycetes</taxon>
        <taxon>Eurotiomycetidae</taxon>
        <taxon>Onygenales</taxon>
        <taxon>Ajellomycetaceae</taxon>
        <taxon>Helicocarpus</taxon>
    </lineage>
</organism>